<accession>A0AAJ5BYQ0</accession>
<dbReference type="KEGG" id="smiz:4412673_00096"/>
<name>A0AAJ5BYQ0_9SPHI</name>
<evidence type="ECO:0000313" key="1">
    <source>
        <dbReference type="EMBL" id="SNV35939.1"/>
    </source>
</evidence>
<dbReference type="EMBL" id="LT906468">
    <property type="protein sequence ID" value="SNV35939.1"/>
    <property type="molecule type" value="Genomic_DNA"/>
</dbReference>
<dbReference type="AlphaFoldDB" id="A0AAJ5BYQ0"/>
<dbReference type="Proteomes" id="UP000215355">
    <property type="component" value="Chromosome 1"/>
</dbReference>
<reference evidence="1 2" key="1">
    <citation type="submission" date="2017-06" db="EMBL/GenBank/DDBJ databases">
        <authorList>
            <consortium name="Pathogen Informatics"/>
        </authorList>
    </citation>
    <scope>NUCLEOTIDE SEQUENCE [LARGE SCALE GENOMIC DNA]</scope>
    <source>
        <strain evidence="1 2">NCTC12149</strain>
    </source>
</reference>
<proteinExistence type="predicted"/>
<organism evidence="1 2">
    <name type="scientific">Sphingobacterium mizutaii</name>
    <dbReference type="NCBI Taxonomy" id="1010"/>
    <lineage>
        <taxon>Bacteria</taxon>
        <taxon>Pseudomonadati</taxon>
        <taxon>Bacteroidota</taxon>
        <taxon>Sphingobacteriia</taxon>
        <taxon>Sphingobacteriales</taxon>
        <taxon>Sphingobacteriaceae</taxon>
        <taxon>Sphingobacterium</taxon>
    </lineage>
</organism>
<evidence type="ECO:0000313" key="2">
    <source>
        <dbReference type="Proteomes" id="UP000215355"/>
    </source>
</evidence>
<gene>
    <name evidence="1" type="ORF">SAMEA4412673_00096</name>
</gene>
<sequence length="132" mass="15455">MCIVPIFTLSCEQVRTNFCIRDFKKEFRRNVSEGKIDFQQMNCFPWDTLMILAPYHYSDQIKEETGLVIPSYLSSVNAEKAFLVFLEKRNIQRIIPISQHDMDLDSYIRQKAFSASFLVIDRKDCSTISIVD</sequence>
<protein>
    <submittedName>
        <fullName evidence="1">Uncharacterized protein</fullName>
    </submittedName>
</protein>